<dbReference type="InterPro" id="IPR003313">
    <property type="entry name" value="AraC-bd"/>
</dbReference>
<dbReference type="AlphaFoldDB" id="A0A939F0D5"/>
<evidence type="ECO:0000256" key="3">
    <source>
        <dbReference type="ARBA" id="ARBA00023163"/>
    </source>
</evidence>
<evidence type="ECO:0000256" key="1">
    <source>
        <dbReference type="ARBA" id="ARBA00023015"/>
    </source>
</evidence>
<name>A0A939F0D5_9BACT</name>
<accession>A0A939F0D5</accession>
<evidence type="ECO:0000259" key="4">
    <source>
        <dbReference type="PROSITE" id="PS01124"/>
    </source>
</evidence>
<dbReference type="Pfam" id="PF12833">
    <property type="entry name" value="HTH_18"/>
    <property type="match status" value="1"/>
</dbReference>
<reference evidence="5" key="1">
    <citation type="submission" date="2021-03" db="EMBL/GenBank/DDBJ databases">
        <authorList>
            <person name="Kim M.K."/>
        </authorList>
    </citation>
    <scope>NUCLEOTIDE SEQUENCE</scope>
    <source>
        <strain evidence="5">BT186</strain>
    </source>
</reference>
<evidence type="ECO:0000256" key="2">
    <source>
        <dbReference type="ARBA" id="ARBA00023125"/>
    </source>
</evidence>
<gene>
    <name evidence="5" type="ORF">J0X19_22985</name>
</gene>
<keyword evidence="2" id="KW-0238">DNA-binding</keyword>
<proteinExistence type="predicted"/>
<organism evidence="5 6">
    <name type="scientific">Hymenobacter telluris</name>
    <dbReference type="NCBI Taxonomy" id="2816474"/>
    <lineage>
        <taxon>Bacteria</taxon>
        <taxon>Pseudomonadati</taxon>
        <taxon>Bacteroidota</taxon>
        <taxon>Cytophagia</taxon>
        <taxon>Cytophagales</taxon>
        <taxon>Hymenobacteraceae</taxon>
        <taxon>Hymenobacter</taxon>
    </lineage>
</organism>
<dbReference type="GO" id="GO:0003700">
    <property type="term" value="F:DNA-binding transcription factor activity"/>
    <property type="evidence" value="ECO:0007669"/>
    <property type="project" value="InterPro"/>
</dbReference>
<comment type="caution">
    <text evidence="5">The sequence shown here is derived from an EMBL/GenBank/DDBJ whole genome shotgun (WGS) entry which is preliminary data.</text>
</comment>
<sequence length="289" mass="31960">MSTTIPTFPLSVLAAYAATPAGVLLLAREPATLPVPCFQPFRSSYYTLGLCLQGCAELQVNLETYRVEPGSLLVVPAHCIKQWRCRSADFASLDVLFTADFLPPAGGWQPVPFAYFNSTGPHLLPLQSGLYDRLQVAFEQLYRSYQEPHRHRTGLLQSKLQVLLYETDAAYTTSVDAATTGLPRAQVIARQFKQLVHTHCRVERHLAFYASQLCITPKHLTETVRVVTGRGAASLIAEAVTLEARLLLHNPALTVAQVADQLSFADQSAFGRYFRHTVGLSPSAYRQQL</sequence>
<evidence type="ECO:0000313" key="6">
    <source>
        <dbReference type="Proteomes" id="UP000664144"/>
    </source>
</evidence>
<dbReference type="GO" id="GO:0043565">
    <property type="term" value="F:sequence-specific DNA binding"/>
    <property type="evidence" value="ECO:0007669"/>
    <property type="project" value="InterPro"/>
</dbReference>
<dbReference type="PANTHER" id="PTHR43280:SF32">
    <property type="entry name" value="TRANSCRIPTIONAL REGULATORY PROTEIN"/>
    <property type="match status" value="1"/>
</dbReference>
<keyword evidence="6" id="KW-1185">Reference proteome</keyword>
<dbReference type="Pfam" id="PF02311">
    <property type="entry name" value="AraC_binding"/>
    <property type="match status" value="1"/>
</dbReference>
<evidence type="ECO:0000313" key="5">
    <source>
        <dbReference type="EMBL" id="MBO0360843.1"/>
    </source>
</evidence>
<dbReference type="SUPFAM" id="SSF46689">
    <property type="entry name" value="Homeodomain-like"/>
    <property type="match status" value="1"/>
</dbReference>
<dbReference type="InterPro" id="IPR009057">
    <property type="entry name" value="Homeodomain-like_sf"/>
</dbReference>
<dbReference type="SUPFAM" id="SSF51215">
    <property type="entry name" value="Regulatory protein AraC"/>
    <property type="match status" value="1"/>
</dbReference>
<dbReference type="InterPro" id="IPR018060">
    <property type="entry name" value="HTH_AraC"/>
</dbReference>
<dbReference type="PROSITE" id="PS01124">
    <property type="entry name" value="HTH_ARAC_FAMILY_2"/>
    <property type="match status" value="1"/>
</dbReference>
<dbReference type="Proteomes" id="UP000664144">
    <property type="component" value="Unassembled WGS sequence"/>
</dbReference>
<dbReference type="InterPro" id="IPR037923">
    <property type="entry name" value="HTH-like"/>
</dbReference>
<dbReference type="Gene3D" id="1.10.10.60">
    <property type="entry name" value="Homeodomain-like"/>
    <property type="match status" value="1"/>
</dbReference>
<protein>
    <submittedName>
        <fullName evidence="5">AraC family transcriptional regulator</fullName>
    </submittedName>
</protein>
<dbReference type="EMBL" id="JAFLQZ010000024">
    <property type="protein sequence ID" value="MBO0360843.1"/>
    <property type="molecule type" value="Genomic_DNA"/>
</dbReference>
<keyword evidence="3" id="KW-0804">Transcription</keyword>
<dbReference type="PANTHER" id="PTHR43280">
    <property type="entry name" value="ARAC-FAMILY TRANSCRIPTIONAL REGULATOR"/>
    <property type="match status" value="1"/>
</dbReference>
<feature type="domain" description="HTH araC/xylS-type" evidence="4">
    <location>
        <begin position="190"/>
        <end position="288"/>
    </location>
</feature>
<dbReference type="SMART" id="SM00342">
    <property type="entry name" value="HTH_ARAC"/>
    <property type="match status" value="1"/>
</dbReference>
<keyword evidence="1" id="KW-0805">Transcription regulation</keyword>